<dbReference type="RefSeq" id="WP_171270012.1">
    <property type="nucleotide sequence ID" value="NZ_CP038446.1"/>
</dbReference>
<keyword evidence="1" id="KW-0614">Plasmid</keyword>
<name>A0ABX6NZG0_AERME</name>
<geneLocation type="plasmid" evidence="2">
    <name>paeme5</name>
</geneLocation>
<dbReference type="Proteomes" id="UP000502657">
    <property type="component" value="Plasmid pAeme5"/>
</dbReference>
<gene>
    <name evidence="1" type="ORF">E4188_22495</name>
</gene>
<accession>A0ABX6NZG0</accession>
<proteinExistence type="predicted"/>
<dbReference type="EMBL" id="CP038449">
    <property type="protein sequence ID" value="QJT41271.1"/>
    <property type="molecule type" value="Genomic_DNA"/>
</dbReference>
<protein>
    <submittedName>
        <fullName evidence="1">Uncharacterized protein</fullName>
    </submittedName>
</protein>
<keyword evidence="2" id="KW-1185">Reference proteome</keyword>
<evidence type="ECO:0000313" key="2">
    <source>
        <dbReference type="Proteomes" id="UP000502657"/>
    </source>
</evidence>
<reference evidence="1 2" key="1">
    <citation type="submission" date="2019-03" db="EMBL/GenBank/DDBJ databases">
        <title>Novel transposon Tn6433 accelerates the dissemination of tet(E) in Aeromonas from aerobic biofilm under oxytetracycline stress.</title>
        <authorList>
            <person name="Shi Y."/>
            <person name="Tian Z."/>
            <person name="Zhang Y."/>
            <person name="Zhang H."/>
            <person name="Yang M."/>
        </authorList>
    </citation>
    <scope>NUCLEOTIDE SEQUENCE [LARGE SCALE GENOMIC DNA]</scope>
    <source>
        <strain evidence="1 2">R50-22</strain>
        <plasmid evidence="2">paeme5</plasmid>
    </source>
</reference>
<organism evidence="1 2">
    <name type="scientific">Aeromonas media</name>
    <dbReference type="NCBI Taxonomy" id="651"/>
    <lineage>
        <taxon>Bacteria</taxon>
        <taxon>Pseudomonadati</taxon>
        <taxon>Pseudomonadota</taxon>
        <taxon>Gammaproteobacteria</taxon>
        <taxon>Aeromonadales</taxon>
        <taxon>Aeromonadaceae</taxon>
        <taxon>Aeromonas</taxon>
    </lineage>
</organism>
<evidence type="ECO:0000313" key="1">
    <source>
        <dbReference type="EMBL" id="QJT41271.1"/>
    </source>
</evidence>
<sequence>MKELTEDLLTALKDALMWIDAVPQDTQLPTMPGFDRDDVNALLDEAKQILAKPAIDLFQCDGCGHLYQEKVSQCDCMPDVQTFTQMQAVAVREPVEQ</sequence>